<dbReference type="RefSeq" id="WP_086537325.1">
    <property type="nucleotide sequence ID" value="NZ_JBLKRZ010000001.1"/>
</dbReference>
<accession>A0A243Q7A5</accession>
<dbReference type="STRING" id="417102.CA982_22070"/>
<dbReference type="Proteomes" id="UP000194632">
    <property type="component" value="Unassembled WGS sequence"/>
</dbReference>
<name>A0A243Q7A5_9ACTN</name>
<feature type="domain" description="EthD" evidence="1">
    <location>
        <begin position="10"/>
        <end position="88"/>
    </location>
</feature>
<keyword evidence="3" id="KW-1185">Reference proteome</keyword>
<organism evidence="2 3">
    <name type="scientific">Gordonia lacunae</name>
    <dbReference type="NCBI Taxonomy" id="417102"/>
    <lineage>
        <taxon>Bacteria</taxon>
        <taxon>Bacillati</taxon>
        <taxon>Actinomycetota</taxon>
        <taxon>Actinomycetes</taxon>
        <taxon>Mycobacteriales</taxon>
        <taxon>Gordoniaceae</taxon>
        <taxon>Gordonia</taxon>
    </lineage>
</organism>
<evidence type="ECO:0000313" key="2">
    <source>
        <dbReference type="EMBL" id="OUC76448.1"/>
    </source>
</evidence>
<protein>
    <submittedName>
        <fullName evidence="2">Ethyl tert-butyl ether degradation protein EthD</fullName>
    </submittedName>
</protein>
<dbReference type="Pfam" id="PF07110">
    <property type="entry name" value="EthD"/>
    <property type="match status" value="1"/>
</dbReference>
<evidence type="ECO:0000313" key="3">
    <source>
        <dbReference type="Proteomes" id="UP000194632"/>
    </source>
</evidence>
<dbReference type="GO" id="GO:0016491">
    <property type="term" value="F:oxidoreductase activity"/>
    <property type="evidence" value="ECO:0007669"/>
    <property type="project" value="InterPro"/>
</dbReference>
<evidence type="ECO:0000259" key="1">
    <source>
        <dbReference type="Pfam" id="PF07110"/>
    </source>
</evidence>
<reference evidence="2 3" key="1">
    <citation type="submission" date="2017-05" db="EMBL/GenBank/DDBJ databases">
        <title>Biotechnological potential of actinobacteria isolated from South African environments.</title>
        <authorList>
            <person name="Le Roes-Hill M."/>
            <person name="Prins A."/>
            <person name="Durrell K.A."/>
        </authorList>
    </citation>
    <scope>NUCLEOTIDE SEQUENCE [LARGE SCALE GENOMIC DNA]</scope>
    <source>
        <strain evidence="2">BS2</strain>
    </source>
</reference>
<dbReference type="NCBIfam" id="TIGR02118">
    <property type="entry name" value="EthD family reductase"/>
    <property type="match status" value="1"/>
</dbReference>
<dbReference type="SUPFAM" id="SSF54909">
    <property type="entry name" value="Dimeric alpha+beta barrel"/>
    <property type="match status" value="1"/>
</dbReference>
<proteinExistence type="predicted"/>
<dbReference type="Gene3D" id="3.30.70.100">
    <property type="match status" value="1"/>
</dbReference>
<dbReference type="EMBL" id="NGFO01000033">
    <property type="protein sequence ID" value="OUC76448.1"/>
    <property type="molecule type" value="Genomic_DNA"/>
</dbReference>
<dbReference type="AlphaFoldDB" id="A0A243Q7A5"/>
<comment type="caution">
    <text evidence="2">The sequence shown here is derived from an EMBL/GenBank/DDBJ whole genome shotgun (WGS) entry which is preliminary data.</text>
</comment>
<dbReference type="OrthoDB" id="5294870at2"/>
<dbReference type="InterPro" id="IPR011008">
    <property type="entry name" value="Dimeric_a/b-barrel"/>
</dbReference>
<gene>
    <name evidence="2" type="ORF">CA982_22070</name>
</gene>
<sequence>MYRLTVIYGHPLDPAAFDRHYENKHAELVRRIPGLRRFAAGRCDSLDGTEPASYSVAELYFDSKDALAQALGSPEGQAAAGDVANFATGGATMLFSDESMVGP</sequence>
<dbReference type="InterPro" id="IPR009799">
    <property type="entry name" value="EthD_dom"/>
</dbReference>